<accession>A0AAW3RD75</accession>
<dbReference type="EMBL" id="LUXO01000029">
    <property type="protein sequence ID" value="KZV02784.1"/>
    <property type="molecule type" value="Genomic_DNA"/>
</dbReference>
<dbReference type="AlphaFoldDB" id="A0AAW3RD75"/>
<protein>
    <submittedName>
        <fullName evidence="1">Uncharacterized protein</fullName>
    </submittedName>
</protein>
<gene>
    <name evidence="1" type="ORF">NAB2_1756</name>
</gene>
<proteinExistence type="predicted"/>
<evidence type="ECO:0000313" key="2">
    <source>
        <dbReference type="Proteomes" id="UP000076872"/>
    </source>
</evidence>
<sequence length="53" mass="6128">MPSQRINAVLALVRWRSKHSFSGPDTFREAAQMANERPPNSVQFVVRYLILEL</sequence>
<comment type="caution">
    <text evidence="1">The sequence shown here is derived from an EMBL/GenBank/DDBJ whole genome shotgun (WGS) entry which is preliminary data.</text>
</comment>
<evidence type="ECO:0000313" key="1">
    <source>
        <dbReference type="EMBL" id="KZV02784.1"/>
    </source>
</evidence>
<dbReference type="Proteomes" id="UP000076872">
    <property type="component" value="Unassembled WGS sequence"/>
</dbReference>
<reference evidence="1 2" key="1">
    <citation type="submission" date="2016-03" db="EMBL/GenBank/DDBJ databases">
        <title>Comparative genomics of 54 Lactobacillus plantarum strains reveals genomic uncoupling from niche constraints.</title>
        <authorList>
            <person name="Martino M.E."/>
        </authorList>
    </citation>
    <scope>NUCLEOTIDE SEQUENCE [LARGE SCALE GENOMIC DNA]</scope>
    <source>
        <strain evidence="1 2">NAB2</strain>
    </source>
</reference>
<name>A0AAW3RD75_LACPN</name>
<organism evidence="1 2">
    <name type="scientific">Lactiplantibacillus plantarum</name>
    <name type="common">Lactobacillus plantarum</name>
    <dbReference type="NCBI Taxonomy" id="1590"/>
    <lineage>
        <taxon>Bacteria</taxon>
        <taxon>Bacillati</taxon>
        <taxon>Bacillota</taxon>
        <taxon>Bacilli</taxon>
        <taxon>Lactobacillales</taxon>
        <taxon>Lactobacillaceae</taxon>
        <taxon>Lactiplantibacillus</taxon>
    </lineage>
</organism>